<comment type="caution">
    <text evidence="4">The sequence shown here is derived from an EMBL/GenBank/DDBJ whole genome shotgun (WGS) entry which is preliminary data.</text>
</comment>
<dbReference type="Gene3D" id="3.30.559.30">
    <property type="entry name" value="Nonribosomal peptide synthetase, condensation domain"/>
    <property type="match status" value="2"/>
</dbReference>
<dbReference type="PANTHER" id="PTHR45527:SF1">
    <property type="entry name" value="FATTY ACID SYNTHASE"/>
    <property type="match status" value="1"/>
</dbReference>
<dbReference type="PANTHER" id="PTHR45527">
    <property type="entry name" value="NONRIBOSOMAL PEPTIDE SYNTHETASE"/>
    <property type="match status" value="1"/>
</dbReference>
<dbReference type="InterPro" id="IPR042099">
    <property type="entry name" value="ANL_N_sf"/>
</dbReference>
<dbReference type="Pfam" id="PF00501">
    <property type="entry name" value="AMP-binding"/>
    <property type="match status" value="1"/>
</dbReference>
<keyword evidence="5" id="KW-1185">Reference proteome</keyword>
<keyword evidence="2" id="KW-0597">Phosphoprotein</keyword>
<dbReference type="Gene3D" id="3.40.50.12780">
    <property type="entry name" value="N-terminal domain of ligase-like"/>
    <property type="match status" value="1"/>
</dbReference>
<organism evidence="4 5">
    <name type="scientific">Adineta ricciae</name>
    <name type="common">Rotifer</name>
    <dbReference type="NCBI Taxonomy" id="249248"/>
    <lineage>
        <taxon>Eukaryota</taxon>
        <taxon>Metazoa</taxon>
        <taxon>Spiralia</taxon>
        <taxon>Gnathifera</taxon>
        <taxon>Rotifera</taxon>
        <taxon>Eurotatoria</taxon>
        <taxon>Bdelloidea</taxon>
        <taxon>Adinetida</taxon>
        <taxon>Adinetidae</taxon>
        <taxon>Adineta</taxon>
    </lineage>
</organism>
<evidence type="ECO:0000313" key="4">
    <source>
        <dbReference type="EMBL" id="CAF1633763.1"/>
    </source>
</evidence>
<dbReference type="Gene3D" id="3.30.559.10">
    <property type="entry name" value="Chloramphenicol acetyltransferase-like domain"/>
    <property type="match status" value="2"/>
</dbReference>
<dbReference type="PROSITE" id="PS50075">
    <property type="entry name" value="CARRIER"/>
    <property type="match status" value="1"/>
</dbReference>
<dbReference type="GO" id="GO:0005737">
    <property type="term" value="C:cytoplasm"/>
    <property type="evidence" value="ECO:0007669"/>
    <property type="project" value="TreeGrafter"/>
</dbReference>
<dbReference type="EMBL" id="CAJNOR010008485">
    <property type="protein sequence ID" value="CAF1633763.1"/>
    <property type="molecule type" value="Genomic_DNA"/>
</dbReference>
<dbReference type="CDD" id="cd05930">
    <property type="entry name" value="A_NRPS"/>
    <property type="match status" value="1"/>
</dbReference>
<dbReference type="InterPro" id="IPR001242">
    <property type="entry name" value="Condensation_dom"/>
</dbReference>
<dbReference type="SUPFAM" id="SSF47336">
    <property type="entry name" value="ACP-like"/>
    <property type="match status" value="1"/>
</dbReference>
<dbReference type="InterPro" id="IPR000873">
    <property type="entry name" value="AMP-dep_synth/lig_dom"/>
</dbReference>
<dbReference type="Pfam" id="PF00668">
    <property type="entry name" value="Condensation"/>
    <property type="match status" value="2"/>
</dbReference>
<dbReference type="Proteomes" id="UP000663828">
    <property type="component" value="Unassembled WGS sequence"/>
</dbReference>
<feature type="domain" description="Carrier" evidence="3">
    <location>
        <begin position="849"/>
        <end position="927"/>
    </location>
</feature>
<protein>
    <recommendedName>
        <fullName evidence="3">Carrier domain-containing protein</fullName>
    </recommendedName>
</protein>
<dbReference type="GO" id="GO:0003824">
    <property type="term" value="F:catalytic activity"/>
    <property type="evidence" value="ECO:0007669"/>
    <property type="project" value="InterPro"/>
</dbReference>
<dbReference type="SUPFAM" id="SSF52777">
    <property type="entry name" value="CoA-dependent acyltransferases"/>
    <property type="match status" value="3"/>
</dbReference>
<dbReference type="InterPro" id="IPR009081">
    <property type="entry name" value="PP-bd_ACP"/>
</dbReference>
<evidence type="ECO:0000313" key="5">
    <source>
        <dbReference type="Proteomes" id="UP000663828"/>
    </source>
</evidence>
<dbReference type="InterPro" id="IPR036736">
    <property type="entry name" value="ACP-like_sf"/>
</dbReference>
<accession>A0A816DER6</accession>
<evidence type="ECO:0000256" key="2">
    <source>
        <dbReference type="ARBA" id="ARBA00022553"/>
    </source>
</evidence>
<name>A0A816DER6_ADIRI</name>
<dbReference type="GO" id="GO:0031177">
    <property type="term" value="F:phosphopantetheine binding"/>
    <property type="evidence" value="ECO:0007669"/>
    <property type="project" value="TreeGrafter"/>
</dbReference>
<evidence type="ECO:0000259" key="3">
    <source>
        <dbReference type="PROSITE" id="PS50075"/>
    </source>
</evidence>
<feature type="non-terminal residue" evidence="4">
    <location>
        <position position="1"/>
    </location>
</feature>
<dbReference type="Gene3D" id="1.10.1200.10">
    <property type="entry name" value="ACP-like"/>
    <property type="match status" value="1"/>
</dbReference>
<reference evidence="4" key="1">
    <citation type="submission" date="2021-02" db="EMBL/GenBank/DDBJ databases">
        <authorList>
            <person name="Nowell W R."/>
        </authorList>
    </citation>
    <scope>NUCLEOTIDE SEQUENCE</scope>
</reference>
<dbReference type="InterPro" id="IPR023213">
    <property type="entry name" value="CAT-like_dom_sf"/>
</dbReference>
<dbReference type="Pfam" id="PF00550">
    <property type="entry name" value="PP-binding"/>
    <property type="match status" value="1"/>
</dbReference>
<dbReference type="SUPFAM" id="SSF56801">
    <property type="entry name" value="Acetyl-CoA synthetase-like"/>
    <property type="match status" value="1"/>
</dbReference>
<dbReference type="Gene3D" id="3.30.300.30">
    <property type="match status" value="1"/>
</dbReference>
<gene>
    <name evidence="4" type="ORF">XAT740_LOCUS52108</name>
</gene>
<dbReference type="Pfam" id="PF13193">
    <property type="entry name" value="AMP-binding_C"/>
    <property type="match status" value="1"/>
</dbReference>
<dbReference type="InterPro" id="IPR045851">
    <property type="entry name" value="AMP-bd_C_sf"/>
</dbReference>
<evidence type="ECO:0000256" key="1">
    <source>
        <dbReference type="ARBA" id="ARBA00022450"/>
    </source>
</evidence>
<sequence length="1442" mass="163319">HALFDFPSMDIFLHDLNLAYTTGQLPSDNDDATLRYIDYAMIEHEMAMSGASMFWRDMLHGCHIDRLLPLPYDRHRLTNEHRTGRAAFVSFDMDHDLSDSLLNYALSNSVSLEHVSLAVYYLFLFKMTNGEKDLCIGMNTDGRYRDELKSVIGMFVNALPLRCQLNPHWSLHRLIESVSNMMTNSLKHSYFPLQRILAQHPDIAKPAFLDVSFGYAAYDSAKKKDEITIGETSLRGVRSLITISEEKIKSKYDFFFVVRYNTTANRLSCTINGSLDLFDARTIDVIGQRFHSMSRQCLTFGANEMLRPIYDQTIILPHERMLVCSTTNTQKTFHPANLVHQEFIYRVMEHPQKVAVELDQQSLTSSELLHNTQVLTSHLLLRHHINPGDVICQCVERSLAMVIGIVSVLMAGGAYCPLSPKDPPQRLKALVHQTHSRLTLIHSITKPMFDTDTATVDIETINNFNDWCIKVDVQELSNIPVTIEHVVFTIFTSGSTGIPKAVQVRHRNFSDFMRSFPCAGVLGPNDVIIQMARCSFDNHLLSLVGTLLIGATLVMLRPDGNMDMEYLSEVLDHKQITVMHAVPSLLSTLFDFLRENKRTAAVKWLRSLCSGGEALNVKTANLLRSAVSDACQIRNHYGPAEITVNCACHLIDLSKDHESIPLGCALPNYQCLVLDEYLQNVHVGLEGELVVGGVGVFAGYLHRDDLTGDVLINIDGELFYRTGDLVRMDAGGLIHYESRRDHQVKLRGQRIELKEIEQCLLQTSISVCVVVQWGENHLVAYVQSSDVTENQLRDHCQSHLPPHMVPSMFIILDKLPLNANGKVDRKQLPSPNFTELSSELSEKHEKLPSPVSYTELFIHNLWQAMLKQNNIATNRSIFTIGGHSLLIIQLFHRYRTQFNLEPNTLSIADLFQNPTISGHAQLIQQATNAIDTEIEHHWLPLHAVQGIASFAQQRIFLDEQIRLSSAASKNIYAIPHLYRLSAENSHISISRFHQALHAVITKHSILRTALYLHTDGTIVQRSVDANISSTTGKSHPYGFSILNLHNDHRHIDVIVKEILNYSDLFDLSRGRVIHCHILRDSDVGEDLLTSGDIITMHMHHAAFDGMSITTFLSELLSAYENSGSLHVDENTLQYIDYSIHEHVMDTSASRDFWHSHLDGCNFQHQLSLPIDKQRSSTNQRSNLVSVGHILFNNDATEAFLHYASSHHLTGFQLGLAIFYVFLFKLTHGENDLCIASINANRYRSEISNMIGMFVSTLPNRIQMDSDWSFDQLVTHVRQMCISILEHSHYPLQRIFADFHLNQSNASFLETIFDFVTIAEKTRRFSIDGVQFHGFSMRRFYEMGKFDFKVTFCLNLTADADRLTCKIEGSRDLFETTTISQITQRFQHLFDQVFGLFPRVSSTGGLDASIEKLSIILPSEEDEMGGGIFSRQKGVVNEGTLMR</sequence>
<dbReference type="InterPro" id="IPR025110">
    <property type="entry name" value="AMP-bd_C"/>
</dbReference>
<dbReference type="GO" id="GO:0043041">
    <property type="term" value="P:amino acid activation for nonribosomal peptide biosynthetic process"/>
    <property type="evidence" value="ECO:0007669"/>
    <property type="project" value="TreeGrafter"/>
</dbReference>
<keyword evidence="1" id="KW-0596">Phosphopantetheine</keyword>
<proteinExistence type="predicted"/>
<dbReference type="GO" id="GO:0044550">
    <property type="term" value="P:secondary metabolite biosynthetic process"/>
    <property type="evidence" value="ECO:0007669"/>
    <property type="project" value="TreeGrafter"/>
</dbReference>